<dbReference type="AlphaFoldDB" id="A0A2G2ZYE9"/>
<name>A0A2G2ZYE9_CAPAN</name>
<dbReference type="InterPro" id="IPR050167">
    <property type="entry name" value="Ser_Thr_protein_kinase"/>
</dbReference>
<evidence type="ECO:0000313" key="3">
    <source>
        <dbReference type="Proteomes" id="UP000222542"/>
    </source>
</evidence>
<sequence>MPVPVLCLFHLKGIIHRDLKPKNILINEDFHLKIADFRIACRETYCDLLVDDPGTYRWMAPEMIKTEKLTYMAWTHSMGNGGWNHSL</sequence>
<dbReference type="PROSITE" id="PS50011">
    <property type="entry name" value="PROTEIN_KINASE_DOM"/>
    <property type="match status" value="1"/>
</dbReference>
<dbReference type="PANTHER" id="PTHR23257">
    <property type="entry name" value="SERINE-THREONINE PROTEIN KINASE"/>
    <property type="match status" value="1"/>
</dbReference>
<dbReference type="PROSITE" id="PS00108">
    <property type="entry name" value="PROTEIN_KINASE_ST"/>
    <property type="match status" value="1"/>
</dbReference>
<reference evidence="2 3" key="2">
    <citation type="journal article" date="2017" name="Genome Biol.">
        <title>New reference genome sequences of hot pepper reveal the massive evolution of plant disease-resistance genes by retroduplication.</title>
        <authorList>
            <person name="Kim S."/>
            <person name="Park J."/>
            <person name="Yeom S.I."/>
            <person name="Kim Y.M."/>
            <person name="Seo E."/>
            <person name="Kim K.T."/>
            <person name="Kim M.S."/>
            <person name="Lee J.M."/>
            <person name="Cheong K."/>
            <person name="Shin H.S."/>
            <person name="Kim S.B."/>
            <person name="Han K."/>
            <person name="Lee J."/>
            <person name="Park M."/>
            <person name="Lee H.A."/>
            <person name="Lee H.Y."/>
            <person name="Lee Y."/>
            <person name="Oh S."/>
            <person name="Lee J.H."/>
            <person name="Choi E."/>
            <person name="Choi E."/>
            <person name="Lee S.E."/>
            <person name="Jeon J."/>
            <person name="Kim H."/>
            <person name="Choi G."/>
            <person name="Song H."/>
            <person name="Lee J."/>
            <person name="Lee S.C."/>
            <person name="Kwon J.K."/>
            <person name="Lee H.Y."/>
            <person name="Koo N."/>
            <person name="Hong Y."/>
            <person name="Kim R.W."/>
            <person name="Kang W.H."/>
            <person name="Huh J.H."/>
            <person name="Kang B.C."/>
            <person name="Yang T.J."/>
            <person name="Lee Y.H."/>
            <person name="Bennetzen J.L."/>
            <person name="Choi D."/>
        </authorList>
    </citation>
    <scope>NUCLEOTIDE SEQUENCE [LARGE SCALE GENOMIC DNA]</scope>
    <source>
        <strain evidence="3">cv. CM334</strain>
    </source>
</reference>
<accession>A0A2G2ZYE9</accession>
<dbReference type="EMBL" id="AYRZ02000003">
    <property type="protein sequence ID" value="PHT87017.1"/>
    <property type="molecule type" value="Genomic_DNA"/>
</dbReference>
<dbReference type="InterPro" id="IPR011009">
    <property type="entry name" value="Kinase-like_dom_sf"/>
</dbReference>
<gene>
    <name evidence="2" type="ORF">T459_09123</name>
</gene>
<dbReference type="SUPFAM" id="SSF56112">
    <property type="entry name" value="Protein kinase-like (PK-like)"/>
    <property type="match status" value="1"/>
</dbReference>
<proteinExistence type="predicted"/>
<keyword evidence="3" id="KW-1185">Reference proteome</keyword>
<dbReference type="Proteomes" id="UP000222542">
    <property type="component" value="Unassembled WGS sequence"/>
</dbReference>
<organism evidence="2 3">
    <name type="scientific">Capsicum annuum</name>
    <name type="common">Capsicum pepper</name>
    <dbReference type="NCBI Taxonomy" id="4072"/>
    <lineage>
        <taxon>Eukaryota</taxon>
        <taxon>Viridiplantae</taxon>
        <taxon>Streptophyta</taxon>
        <taxon>Embryophyta</taxon>
        <taxon>Tracheophyta</taxon>
        <taxon>Spermatophyta</taxon>
        <taxon>Magnoliopsida</taxon>
        <taxon>eudicotyledons</taxon>
        <taxon>Gunneridae</taxon>
        <taxon>Pentapetalae</taxon>
        <taxon>asterids</taxon>
        <taxon>lamiids</taxon>
        <taxon>Solanales</taxon>
        <taxon>Solanaceae</taxon>
        <taxon>Solanoideae</taxon>
        <taxon>Capsiceae</taxon>
        <taxon>Capsicum</taxon>
    </lineage>
</organism>
<dbReference type="InterPro" id="IPR000719">
    <property type="entry name" value="Prot_kinase_dom"/>
</dbReference>
<reference evidence="2 3" key="1">
    <citation type="journal article" date="2014" name="Nat. Genet.">
        <title>Genome sequence of the hot pepper provides insights into the evolution of pungency in Capsicum species.</title>
        <authorList>
            <person name="Kim S."/>
            <person name="Park M."/>
            <person name="Yeom S.I."/>
            <person name="Kim Y.M."/>
            <person name="Lee J.M."/>
            <person name="Lee H.A."/>
            <person name="Seo E."/>
            <person name="Choi J."/>
            <person name="Cheong K."/>
            <person name="Kim K.T."/>
            <person name="Jung K."/>
            <person name="Lee G.W."/>
            <person name="Oh S.K."/>
            <person name="Bae C."/>
            <person name="Kim S.B."/>
            <person name="Lee H.Y."/>
            <person name="Kim S.Y."/>
            <person name="Kim M.S."/>
            <person name="Kang B.C."/>
            <person name="Jo Y.D."/>
            <person name="Yang H.B."/>
            <person name="Jeong H.J."/>
            <person name="Kang W.H."/>
            <person name="Kwon J.K."/>
            <person name="Shin C."/>
            <person name="Lim J.Y."/>
            <person name="Park J.H."/>
            <person name="Huh J.H."/>
            <person name="Kim J.S."/>
            <person name="Kim B.D."/>
            <person name="Cohen O."/>
            <person name="Paran I."/>
            <person name="Suh M.C."/>
            <person name="Lee S.B."/>
            <person name="Kim Y.K."/>
            <person name="Shin Y."/>
            <person name="Noh S.J."/>
            <person name="Park J."/>
            <person name="Seo Y.S."/>
            <person name="Kwon S.Y."/>
            <person name="Kim H.A."/>
            <person name="Park J.M."/>
            <person name="Kim H.J."/>
            <person name="Choi S.B."/>
            <person name="Bosland P.W."/>
            <person name="Reeves G."/>
            <person name="Jo S.H."/>
            <person name="Lee B.W."/>
            <person name="Cho H.T."/>
            <person name="Choi H.S."/>
            <person name="Lee M.S."/>
            <person name="Yu Y."/>
            <person name="Do Choi Y."/>
            <person name="Park B.S."/>
            <person name="van Deynze A."/>
            <person name="Ashrafi H."/>
            <person name="Hill T."/>
            <person name="Kim W.T."/>
            <person name="Pai H.S."/>
            <person name="Ahn H.K."/>
            <person name="Yeam I."/>
            <person name="Giovannoni J.J."/>
            <person name="Rose J.K."/>
            <person name="Sorensen I."/>
            <person name="Lee S.J."/>
            <person name="Kim R.W."/>
            <person name="Choi I.Y."/>
            <person name="Choi B.S."/>
            <person name="Lim J.S."/>
            <person name="Lee Y.H."/>
            <person name="Choi D."/>
        </authorList>
    </citation>
    <scope>NUCLEOTIDE SEQUENCE [LARGE SCALE GENOMIC DNA]</scope>
    <source>
        <strain evidence="3">cv. CM334</strain>
    </source>
</reference>
<dbReference type="GO" id="GO:0004672">
    <property type="term" value="F:protein kinase activity"/>
    <property type="evidence" value="ECO:0007669"/>
    <property type="project" value="InterPro"/>
</dbReference>
<feature type="domain" description="Protein kinase" evidence="1">
    <location>
        <begin position="1"/>
        <end position="87"/>
    </location>
</feature>
<evidence type="ECO:0000313" key="2">
    <source>
        <dbReference type="EMBL" id="PHT87017.1"/>
    </source>
</evidence>
<evidence type="ECO:0000259" key="1">
    <source>
        <dbReference type="PROSITE" id="PS50011"/>
    </source>
</evidence>
<dbReference type="Gene3D" id="1.10.510.10">
    <property type="entry name" value="Transferase(Phosphotransferase) domain 1"/>
    <property type="match status" value="1"/>
</dbReference>
<dbReference type="Pfam" id="PF00069">
    <property type="entry name" value="Pkinase"/>
    <property type="match status" value="1"/>
</dbReference>
<comment type="caution">
    <text evidence="2">The sequence shown here is derived from an EMBL/GenBank/DDBJ whole genome shotgun (WGS) entry which is preliminary data.</text>
</comment>
<protein>
    <recommendedName>
        <fullName evidence="1">Protein kinase domain-containing protein</fullName>
    </recommendedName>
</protein>
<dbReference type="Gramene" id="PHT87017">
    <property type="protein sequence ID" value="PHT87017"/>
    <property type="gene ID" value="T459_09123"/>
</dbReference>
<dbReference type="PANTHER" id="PTHR23257:SF772">
    <property type="entry name" value="PROTEIN KINASE SUPERFAMILY PROTEIN"/>
    <property type="match status" value="1"/>
</dbReference>
<dbReference type="InterPro" id="IPR008271">
    <property type="entry name" value="Ser/Thr_kinase_AS"/>
</dbReference>
<dbReference type="GO" id="GO:0005524">
    <property type="term" value="F:ATP binding"/>
    <property type="evidence" value="ECO:0007669"/>
    <property type="project" value="InterPro"/>
</dbReference>